<dbReference type="PANTHER" id="PTHR43401:SF2">
    <property type="entry name" value="L-THREONINE 3-DEHYDROGENASE"/>
    <property type="match status" value="1"/>
</dbReference>
<protein>
    <recommendedName>
        <fullName evidence="2">Alcohol dehydrogenase-like N-terminal domain-containing protein</fullName>
    </recommendedName>
</protein>
<dbReference type="GO" id="GO:0016491">
    <property type="term" value="F:oxidoreductase activity"/>
    <property type="evidence" value="ECO:0007669"/>
    <property type="project" value="UniProtKB-KW"/>
</dbReference>
<reference evidence="3" key="1">
    <citation type="journal article" date="2020" name="mSystems">
        <title>Genome- and Community-Level Interaction Insights into Carbon Utilization and Element Cycling Functions of Hydrothermarchaeota in Hydrothermal Sediment.</title>
        <authorList>
            <person name="Zhou Z."/>
            <person name="Liu Y."/>
            <person name="Xu W."/>
            <person name="Pan J."/>
            <person name="Luo Z.H."/>
            <person name="Li M."/>
        </authorList>
    </citation>
    <scope>NUCLEOTIDE SEQUENCE [LARGE SCALE GENOMIC DNA]</scope>
    <source>
        <strain evidence="3">SpSt-69</strain>
    </source>
</reference>
<dbReference type="InterPro" id="IPR011032">
    <property type="entry name" value="GroES-like_sf"/>
</dbReference>
<dbReference type="EMBL" id="DTDJ01000021">
    <property type="protein sequence ID" value="HGL17170.1"/>
    <property type="molecule type" value="Genomic_DNA"/>
</dbReference>
<evidence type="ECO:0000259" key="2">
    <source>
        <dbReference type="Pfam" id="PF08240"/>
    </source>
</evidence>
<keyword evidence="1" id="KW-0560">Oxidoreductase</keyword>
<gene>
    <name evidence="3" type="ORF">ENU66_02385</name>
</gene>
<dbReference type="AlphaFoldDB" id="A0A7V4E427"/>
<feature type="domain" description="Alcohol dehydrogenase-like N-terminal" evidence="2">
    <location>
        <begin position="25"/>
        <end position="128"/>
    </location>
</feature>
<accession>A0A7V4E427</accession>
<dbReference type="Gene3D" id="3.40.50.720">
    <property type="entry name" value="NAD(P)-binding Rossmann-like Domain"/>
    <property type="match status" value="1"/>
</dbReference>
<organism evidence="3">
    <name type="scientific">candidate division WOR-3 bacterium</name>
    <dbReference type="NCBI Taxonomy" id="2052148"/>
    <lineage>
        <taxon>Bacteria</taxon>
        <taxon>Bacteria division WOR-3</taxon>
    </lineage>
</organism>
<dbReference type="Gene3D" id="3.90.180.10">
    <property type="entry name" value="Medium-chain alcohol dehydrogenases, catalytic domain"/>
    <property type="match status" value="2"/>
</dbReference>
<proteinExistence type="predicted"/>
<dbReference type="Pfam" id="PF08240">
    <property type="entry name" value="ADH_N"/>
    <property type="match status" value="1"/>
</dbReference>
<evidence type="ECO:0000313" key="3">
    <source>
        <dbReference type="EMBL" id="HGL17170.1"/>
    </source>
</evidence>
<evidence type="ECO:0000256" key="1">
    <source>
        <dbReference type="ARBA" id="ARBA00023002"/>
    </source>
</evidence>
<dbReference type="PANTHER" id="PTHR43401">
    <property type="entry name" value="L-THREONINE 3-DEHYDROGENASE"/>
    <property type="match status" value="1"/>
</dbReference>
<dbReference type="SUPFAM" id="SSF50129">
    <property type="entry name" value="GroES-like"/>
    <property type="match status" value="1"/>
</dbReference>
<name>A0A7V4E427_UNCW3</name>
<dbReference type="InterPro" id="IPR013154">
    <property type="entry name" value="ADH-like_N"/>
</dbReference>
<dbReference type="InterPro" id="IPR050129">
    <property type="entry name" value="Zn_alcohol_dh"/>
</dbReference>
<comment type="caution">
    <text evidence="3">The sequence shown here is derived from an EMBL/GenBank/DDBJ whole genome shotgun (WGS) entry which is preliminary data.</text>
</comment>
<sequence>MKAIFYSKERQELIQRELQTPAPREKEVLIKTNFLVLTQRDLKNVDSENDIIPGRFFVGEVIAAGSDVKDFAPGETVSGITSFFCGSCEACKNLEYHLCENPSIPGKDVNGFFAEYITIKSDFLFKVPPEIPKEKAIFLPLIAELLAYIPEEIKPGSTGIITAGSIEDLLFNNLLLISGFVETAILSTSTRLRTFLKPDLRTHYMEEPTGLLQFFEGYGEKPDYAFDLTGNLPLLKSILQVLKPNATLFLAEKLLNEDKENIAQIWKFNIRMKNLLPIEYRISYAIKILQTHAIQPDDFITHIFNLDDYQKISKILLQEPSLIRVKM</sequence>